<evidence type="ECO:0000313" key="1">
    <source>
        <dbReference type="EMBL" id="KKU09482.1"/>
    </source>
</evidence>
<evidence type="ECO:0000313" key="2">
    <source>
        <dbReference type="Proteomes" id="UP000034329"/>
    </source>
</evidence>
<accession>A0A0G1MMY3</accession>
<organism evidence="1 2">
    <name type="scientific">Candidatus Woesebacteria bacterium GW2011_GWB1_45_5</name>
    <dbReference type="NCBI Taxonomy" id="1618581"/>
    <lineage>
        <taxon>Bacteria</taxon>
        <taxon>Candidatus Woeseibacteriota</taxon>
    </lineage>
</organism>
<dbReference type="AlphaFoldDB" id="A0A0G1MMY3"/>
<name>A0A0G1MMY3_9BACT</name>
<protein>
    <submittedName>
        <fullName evidence="1">Uncharacterized protein</fullName>
    </submittedName>
</protein>
<comment type="caution">
    <text evidence="1">The sequence shown here is derived from an EMBL/GenBank/DDBJ whole genome shotgun (WGS) entry which is preliminary data.</text>
</comment>
<sequence length="80" mass="9006">MPGWILLSRCFEILVSIQDFLSYEPLLLAITARVAKSRKNPVAKFCQEFAVATTIPRAKPRKAVIIVLFTSASKERNANR</sequence>
<dbReference type="Proteomes" id="UP000034329">
    <property type="component" value="Unassembled WGS sequence"/>
</dbReference>
<dbReference type="EMBL" id="LCLA01000039">
    <property type="protein sequence ID" value="KKU09482.1"/>
    <property type="molecule type" value="Genomic_DNA"/>
</dbReference>
<proteinExistence type="predicted"/>
<gene>
    <name evidence="1" type="ORF">UX13_C0039G0002</name>
</gene>
<reference evidence="1 2" key="1">
    <citation type="journal article" date="2015" name="Nature">
        <title>rRNA introns, odd ribosomes, and small enigmatic genomes across a large radiation of phyla.</title>
        <authorList>
            <person name="Brown C.T."/>
            <person name="Hug L.A."/>
            <person name="Thomas B.C."/>
            <person name="Sharon I."/>
            <person name="Castelle C.J."/>
            <person name="Singh A."/>
            <person name="Wilkins M.J."/>
            <person name="Williams K.H."/>
            <person name="Banfield J.F."/>
        </authorList>
    </citation>
    <scope>NUCLEOTIDE SEQUENCE [LARGE SCALE GENOMIC DNA]</scope>
</reference>